<evidence type="ECO:0000256" key="3">
    <source>
        <dbReference type="ARBA" id="ARBA00023163"/>
    </source>
</evidence>
<protein>
    <submittedName>
        <fullName evidence="5">FadR family transcriptional regulator</fullName>
    </submittedName>
</protein>
<dbReference type="AlphaFoldDB" id="A0A3L6ZYF5"/>
<dbReference type="InterPro" id="IPR036390">
    <property type="entry name" value="WH_DNA-bd_sf"/>
</dbReference>
<dbReference type="OrthoDB" id="9784718at2"/>
<dbReference type="PROSITE" id="PS50949">
    <property type="entry name" value="HTH_GNTR"/>
    <property type="match status" value="1"/>
</dbReference>
<proteinExistence type="predicted"/>
<keyword evidence="6" id="KW-1185">Reference proteome</keyword>
<dbReference type="EMBL" id="RCUV01000003">
    <property type="protein sequence ID" value="RLP72959.1"/>
    <property type="molecule type" value="Genomic_DNA"/>
</dbReference>
<sequence>MGIVSSQPQASDRRPHRLQGAMFLPIGDAGRAELVERRISEAITGGHLRAGDRLPSEADLARTMGVAPVTVREALLGLRSRGLVVTRRGRNGGSFVSEEADPLEFARETLLASSRFAIRDLGVHYAALTMAGVRLAARRSAPVEVAAIRSRLGRLDGLAGRELTPTELGAWRQTMDDLVLELVALSQSARLTRDQMRLQAEFSPLLRLIDVDAGIRVHHRELFENVLGAVESGDEDAAGAAIERLIADAIDALDELRLRADDA</sequence>
<dbReference type="RefSeq" id="WP_121672025.1">
    <property type="nucleotide sequence ID" value="NZ_BMXM01000003.1"/>
</dbReference>
<evidence type="ECO:0000259" key="4">
    <source>
        <dbReference type="PROSITE" id="PS50949"/>
    </source>
</evidence>
<dbReference type="Pfam" id="PF07729">
    <property type="entry name" value="FCD"/>
    <property type="match status" value="1"/>
</dbReference>
<comment type="caution">
    <text evidence="5">The sequence shown here is derived from an EMBL/GenBank/DDBJ whole genome shotgun (WGS) entry which is preliminary data.</text>
</comment>
<keyword evidence="1" id="KW-0805">Transcription regulation</keyword>
<evidence type="ECO:0000313" key="6">
    <source>
        <dbReference type="Proteomes" id="UP000270299"/>
    </source>
</evidence>
<dbReference type="Proteomes" id="UP000270299">
    <property type="component" value="Unassembled WGS sequence"/>
</dbReference>
<dbReference type="PANTHER" id="PTHR43537:SF24">
    <property type="entry name" value="GLUCONATE OPERON TRANSCRIPTIONAL REPRESSOR"/>
    <property type="match status" value="1"/>
</dbReference>
<dbReference type="InterPro" id="IPR011711">
    <property type="entry name" value="GntR_C"/>
</dbReference>
<keyword evidence="3" id="KW-0804">Transcription</keyword>
<name>A0A3L6ZYF5_9MICO</name>
<dbReference type="Pfam" id="PF00392">
    <property type="entry name" value="GntR"/>
    <property type="match status" value="1"/>
</dbReference>
<gene>
    <name evidence="5" type="ORF">D9V29_02835</name>
</gene>
<dbReference type="SMART" id="SM00345">
    <property type="entry name" value="HTH_GNTR"/>
    <property type="match status" value="1"/>
</dbReference>
<dbReference type="Gene3D" id="1.20.120.530">
    <property type="entry name" value="GntR ligand-binding domain-like"/>
    <property type="match status" value="1"/>
</dbReference>
<evidence type="ECO:0000256" key="2">
    <source>
        <dbReference type="ARBA" id="ARBA00023125"/>
    </source>
</evidence>
<feature type="domain" description="HTH gntR-type" evidence="4">
    <location>
        <begin position="29"/>
        <end position="99"/>
    </location>
</feature>
<dbReference type="InterPro" id="IPR036388">
    <property type="entry name" value="WH-like_DNA-bd_sf"/>
</dbReference>
<dbReference type="CDD" id="cd07377">
    <property type="entry name" value="WHTH_GntR"/>
    <property type="match status" value="1"/>
</dbReference>
<organism evidence="5 6">
    <name type="scientific">Mycetocola manganoxydans</name>
    <dbReference type="NCBI Taxonomy" id="699879"/>
    <lineage>
        <taxon>Bacteria</taxon>
        <taxon>Bacillati</taxon>
        <taxon>Actinomycetota</taxon>
        <taxon>Actinomycetes</taxon>
        <taxon>Micrococcales</taxon>
        <taxon>Microbacteriaceae</taxon>
        <taxon>Mycetocola</taxon>
    </lineage>
</organism>
<dbReference type="PANTHER" id="PTHR43537">
    <property type="entry name" value="TRANSCRIPTIONAL REGULATOR, GNTR FAMILY"/>
    <property type="match status" value="1"/>
</dbReference>
<dbReference type="GO" id="GO:0003700">
    <property type="term" value="F:DNA-binding transcription factor activity"/>
    <property type="evidence" value="ECO:0007669"/>
    <property type="project" value="InterPro"/>
</dbReference>
<keyword evidence="2" id="KW-0238">DNA-binding</keyword>
<dbReference type="InterPro" id="IPR000524">
    <property type="entry name" value="Tscrpt_reg_HTH_GntR"/>
</dbReference>
<dbReference type="GO" id="GO:0003677">
    <property type="term" value="F:DNA binding"/>
    <property type="evidence" value="ECO:0007669"/>
    <property type="project" value="UniProtKB-KW"/>
</dbReference>
<accession>A0A3L6ZYF5</accession>
<dbReference type="InterPro" id="IPR008920">
    <property type="entry name" value="TF_FadR/GntR_C"/>
</dbReference>
<evidence type="ECO:0000313" key="5">
    <source>
        <dbReference type="EMBL" id="RLP72959.1"/>
    </source>
</evidence>
<dbReference type="SUPFAM" id="SSF46785">
    <property type="entry name" value="Winged helix' DNA-binding domain"/>
    <property type="match status" value="1"/>
</dbReference>
<evidence type="ECO:0000256" key="1">
    <source>
        <dbReference type="ARBA" id="ARBA00023015"/>
    </source>
</evidence>
<dbReference type="PRINTS" id="PR00035">
    <property type="entry name" value="HTHGNTR"/>
</dbReference>
<reference evidence="5 6" key="1">
    <citation type="submission" date="2018-10" db="EMBL/GenBank/DDBJ databases">
        <authorList>
            <person name="Li J."/>
        </authorList>
    </citation>
    <scope>NUCLEOTIDE SEQUENCE [LARGE SCALE GENOMIC DNA]</scope>
    <source>
        <strain evidence="5 6">CCTCC AB209002</strain>
    </source>
</reference>
<dbReference type="Gene3D" id="1.10.10.10">
    <property type="entry name" value="Winged helix-like DNA-binding domain superfamily/Winged helix DNA-binding domain"/>
    <property type="match status" value="1"/>
</dbReference>